<gene>
    <name evidence="1" type="ORF">J2W50_001416</name>
</gene>
<reference evidence="1 2" key="1">
    <citation type="submission" date="2023-07" db="EMBL/GenBank/DDBJ databases">
        <title>Sorghum-associated microbial communities from plants grown in Nebraska, USA.</title>
        <authorList>
            <person name="Schachtman D."/>
        </authorList>
    </citation>
    <scope>NUCLEOTIDE SEQUENCE [LARGE SCALE GENOMIC DNA]</scope>
    <source>
        <strain evidence="1 2">596</strain>
    </source>
</reference>
<dbReference type="EMBL" id="JAVDSJ010000002">
    <property type="protein sequence ID" value="MDR6583218.1"/>
    <property type="molecule type" value="Genomic_DNA"/>
</dbReference>
<evidence type="ECO:0000313" key="1">
    <source>
        <dbReference type="EMBL" id="MDR6583218.1"/>
    </source>
</evidence>
<name>A0ABU1PDI0_9BURK</name>
<dbReference type="Proteomes" id="UP001260715">
    <property type="component" value="Unassembled WGS sequence"/>
</dbReference>
<protein>
    <submittedName>
        <fullName evidence="1">Uncharacterized protein</fullName>
    </submittedName>
</protein>
<proteinExistence type="predicted"/>
<keyword evidence="2" id="KW-1185">Reference proteome</keyword>
<accession>A0ABU1PDI0</accession>
<sequence>MPTTYLKTKFFIVAIFFPIFSFGRDFPGMSEDIVASYRAESPPGIPPEKYVLVHPDGSWAVNMKLNDPIYLLNIRTESADNLFYSREIDSLFKGDFSVLVDRETLLSNGKTDYVILTMSRPAENNPYYVRCAPNMGEDRAYLLAISDGKVKVVSKKFGGCSRTYEVIREQEFIGYRVKEGGENPEILRYMIRGNSIVWERE</sequence>
<dbReference type="RefSeq" id="WP_102662194.1">
    <property type="nucleotide sequence ID" value="NZ_JAVDSJ010000002.1"/>
</dbReference>
<organism evidence="1 2">
    <name type="scientific">Herbaspirillum frisingense</name>
    <dbReference type="NCBI Taxonomy" id="92645"/>
    <lineage>
        <taxon>Bacteria</taxon>
        <taxon>Pseudomonadati</taxon>
        <taxon>Pseudomonadota</taxon>
        <taxon>Betaproteobacteria</taxon>
        <taxon>Burkholderiales</taxon>
        <taxon>Oxalobacteraceae</taxon>
        <taxon>Herbaspirillum</taxon>
    </lineage>
</organism>
<comment type="caution">
    <text evidence="1">The sequence shown here is derived from an EMBL/GenBank/DDBJ whole genome shotgun (WGS) entry which is preliminary data.</text>
</comment>
<evidence type="ECO:0000313" key="2">
    <source>
        <dbReference type="Proteomes" id="UP001260715"/>
    </source>
</evidence>